<keyword evidence="2" id="KW-0444">Lipid biosynthesis</keyword>
<keyword evidence="4" id="KW-0472">Membrane</keyword>
<feature type="transmembrane region" description="Helical" evidence="4">
    <location>
        <begin position="12"/>
        <end position="34"/>
    </location>
</feature>
<keyword evidence="4" id="KW-0812">Transmembrane</keyword>
<dbReference type="InterPro" id="IPR036291">
    <property type="entry name" value="NAD(P)-bd_dom_sf"/>
</dbReference>
<keyword evidence="4" id="KW-1133">Transmembrane helix</keyword>
<evidence type="ECO:0000256" key="4">
    <source>
        <dbReference type="SAM" id="Phobius"/>
    </source>
</evidence>
<proteinExistence type="inferred from homology"/>
<sequence length="225" mass="25001">MLDWSLFLECHCIRNVVLPLVVCYFAIRFCWFLWTQVKTFVIYASKPAFDFVAAADGGFALITGGAGGIGRSCAIEFAKMGINLFLVDYSADLLPKTVAEIKKINPKIQIKSKIMDLTKLMTDKSAYEEFKNELDSEKIGILFNNAGIAETKLFNYSESSYEEITNLVKINIGVPALLDRIVLPQMLKRKNGLIMNMGSASAKTPVGLLPLYGSSKSGYTKDKHF</sequence>
<dbReference type="PRINTS" id="PR00081">
    <property type="entry name" value="GDHRDH"/>
</dbReference>
<reference evidence="5 6" key="1">
    <citation type="submission" date="2021-04" db="EMBL/GenBank/DDBJ databases">
        <authorList>
            <person name="Bliznina A."/>
        </authorList>
    </citation>
    <scope>NUCLEOTIDE SEQUENCE [LARGE SCALE GENOMIC DNA]</scope>
</reference>
<protein>
    <submittedName>
        <fullName evidence="5">Oidioi.mRNA.OKI2018_I69.PAR.g12864.t1.cds</fullName>
    </submittedName>
</protein>
<evidence type="ECO:0000256" key="1">
    <source>
        <dbReference type="ARBA" id="ARBA00006484"/>
    </source>
</evidence>
<dbReference type="Gene3D" id="3.40.50.720">
    <property type="entry name" value="NAD(P)-binding Rossmann-like Domain"/>
    <property type="match status" value="1"/>
</dbReference>
<dbReference type="InterPro" id="IPR002347">
    <property type="entry name" value="SDR_fam"/>
</dbReference>
<dbReference type="EMBL" id="OU015568">
    <property type="protein sequence ID" value="CAG5091119.1"/>
    <property type="molecule type" value="Genomic_DNA"/>
</dbReference>
<keyword evidence="2" id="KW-0443">Lipid metabolism</keyword>
<comment type="similarity">
    <text evidence="1">Belongs to the short-chain dehydrogenases/reductases (SDR) family.</text>
</comment>
<dbReference type="Proteomes" id="UP001158576">
    <property type="component" value="Chromosome PAR"/>
</dbReference>
<dbReference type="InterPro" id="IPR051019">
    <property type="entry name" value="VLCFA-Steroid_DH"/>
</dbReference>
<dbReference type="Pfam" id="PF00106">
    <property type="entry name" value="adh_short"/>
    <property type="match status" value="1"/>
</dbReference>
<evidence type="ECO:0000256" key="3">
    <source>
        <dbReference type="ARBA" id="ARBA00023002"/>
    </source>
</evidence>
<dbReference type="PANTHER" id="PTHR43899:SF13">
    <property type="entry name" value="RH59310P"/>
    <property type="match status" value="1"/>
</dbReference>
<keyword evidence="2" id="KW-0752">Steroid biosynthesis</keyword>
<accession>A0ABN7S885</accession>
<gene>
    <name evidence="5" type="ORF">OKIOD_LOCUS4422</name>
</gene>
<name>A0ABN7S885_OIKDI</name>
<organism evidence="5 6">
    <name type="scientific">Oikopleura dioica</name>
    <name type="common">Tunicate</name>
    <dbReference type="NCBI Taxonomy" id="34765"/>
    <lineage>
        <taxon>Eukaryota</taxon>
        <taxon>Metazoa</taxon>
        <taxon>Chordata</taxon>
        <taxon>Tunicata</taxon>
        <taxon>Appendicularia</taxon>
        <taxon>Copelata</taxon>
        <taxon>Oikopleuridae</taxon>
        <taxon>Oikopleura</taxon>
    </lineage>
</organism>
<dbReference type="PANTHER" id="PTHR43899">
    <property type="entry name" value="RH59310P"/>
    <property type="match status" value="1"/>
</dbReference>
<dbReference type="SUPFAM" id="SSF51735">
    <property type="entry name" value="NAD(P)-binding Rossmann-fold domains"/>
    <property type="match status" value="1"/>
</dbReference>
<evidence type="ECO:0000313" key="6">
    <source>
        <dbReference type="Proteomes" id="UP001158576"/>
    </source>
</evidence>
<keyword evidence="3" id="KW-0560">Oxidoreductase</keyword>
<keyword evidence="6" id="KW-1185">Reference proteome</keyword>
<evidence type="ECO:0000313" key="5">
    <source>
        <dbReference type="EMBL" id="CAG5091119.1"/>
    </source>
</evidence>
<evidence type="ECO:0000256" key="2">
    <source>
        <dbReference type="ARBA" id="ARBA00022955"/>
    </source>
</evidence>